<dbReference type="AlphaFoldDB" id="A0A0E4BT13"/>
<reference evidence="7 8" key="1">
    <citation type="submission" date="2014-11" db="EMBL/GenBank/DDBJ databases">
        <title>Symbiosis island explosion on the genome of extra-slow-growing strains of soybean bradyrhizobia with massive insertion sequences.</title>
        <authorList>
            <person name="Iida T."/>
            <person name="Minamisawa K."/>
        </authorList>
    </citation>
    <scope>NUCLEOTIDE SEQUENCE [LARGE SCALE GENOMIC DNA]</scope>
    <source>
        <strain evidence="7 8">NK6</strain>
    </source>
</reference>
<keyword evidence="2" id="KW-0238">DNA-binding</keyword>
<dbReference type="PANTHER" id="PTHR30136:SF39">
    <property type="entry name" value="TRANSCRIPTIONAL REGULATORY PROTEIN"/>
    <property type="match status" value="1"/>
</dbReference>
<dbReference type="InterPro" id="IPR050707">
    <property type="entry name" value="HTH_MetabolicPath_Reg"/>
</dbReference>
<keyword evidence="3" id="KW-0804">Transcription</keyword>
<dbReference type="InterPro" id="IPR029016">
    <property type="entry name" value="GAF-like_dom_sf"/>
</dbReference>
<dbReference type="Gene3D" id="1.10.10.10">
    <property type="entry name" value="Winged helix-like DNA-binding domain superfamily/Winged helix DNA-binding domain"/>
    <property type="match status" value="1"/>
</dbReference>
<dbReference type="SUPFAM" id="SSF55781">
    <property type="entry name" value="GAF domain-like"/>
    <property type="match status" value="1"/>
</dbReference>
<dbReference type="InterPro" id="IPR036388">
    <property type="entry name" value="WH-like_DNA-bd_sf"/>
</dbReference>
<dbReference type="FunFam" id="3.30.450.40:FF:000125">
    <property type="entry name" value="Transcriptional regulator, IclR family"/>
    <property type="match status" value="1"/>
</dbReference>
<name>A0A0E4BT13_9BRAD</name>
<dbReference type="GO" id="GO:0045892">
    <property type="term" value="P:negative regulation of DNA-templated transcription"/>
    <property type="evidence" value="ECO:0007669"/>
    <property type="project" value="TreeGrafter"/>
</dbReference>
<dbReference type="GO" id="GO:0003677">
    <property type="term" value="F:DNA binding"/>
    <property type="evidence" value="ECO:0007669"/>
    <property type="project" value="UniProtKB-KW"/>
</dbReference>
<evidence type="ECO:0000259" key="5">
    <source>
        <dbReference type="PROSITE" id="PS51077"/>
    </source>
</evidence>
<protein>
    <submittedName>
        <fullName evidence="7">Transcriptional regulatory protein</fullName>
    </submittedName>
</protein>
<sequence length="250" mass="26727">MAKQTEKKPPALKGVSAAERALAVLTAFRRGDGALSLAELAERTGLVKSTILRLALSLQRYRLLARLPDGSYRLDAETLRLGTAYQQAFRLSDHVMPVLEQLAAKTGETTSFYVRNGEERLCLFRVETTNRIRMTVQPGDTRPMDKSAIAQTLRRYESGPPRPDDELPLFTSGITDPHAAALAMPVFGIGDSLVGALAISGPVSRLTAARAEQIKGALVEAANRLTVACGGTPPSGAGKSTRKRAASLSA</sequence>
<feature type="domain" description="IclR-ED" evidence="6">
    <location>
        <begin position="77"/>
        <end position="231"/>
    </location>
</feature>
<proteinExistence type="predicted"/>
<evidence type="ECO:0000256" key="2">
    <source>
        <dbReference type="ARBA" id="ARBA00023125"/>
    </source>
</evidence>
<organism evidence="7 8">
    <name type="scientific">Bradyrhizobium diazoefficiens</name>
    <dbReference type="NCBI Taxonomy" id="1355477"/>
    <lineage>
        <taxon>Bacteria</taxon>
        <taxon>Pseudomonadati</taxon>
        <taxon>Pseudomonadota</taxon>
        <taxon>Alphaproteobacteria</taxon>
        <taxon>Hyphomicrobiales</taxon>
        <taxon>Nitrobacteraceae</taxon>
        <taxon>Bradyrhizobium</taxon>
    </lineage>
</organism>
<keyword evidence="1" id="KW-0805">Transcription regulation</keyword>
<evidence type="ECO:0000313" key="8">
    <source>
        <dbReference type="Proteomes" id="UP000063308"/>
    </source>
</evidence>
<evidence type="ECO:0000313" key="7">
    <source>
        <dbReference type="EMBL" id="BAR59269.1"/>
    </source>
</evidence>
<dbReference type="InterPro" id="IPR036390">
    <property type="entry name" value="WH_DNA-bd_sf"/>
</dbReference>
<dbReference type="Pfam" id="PF09339">
    <property type="entry name" value="HTH_IclR"/>
    <property type="match status" value="1"/>
</dbReference>
<dbReference type="Gene3D" id="3.30.450.40">
    <property type="match status" value="2"/>
</dbReference>
<feature type="region of interest" description="Disordered" evidence="4">
    <location>
        <begin position="230"/>
        <end position="250"/>
    </location>
</feature>
<dbReference type="PROSITE" id="PS51077">
    <property type="entry name" value="HTH_ICLR"/>
    <property type="match status" value="1"/>
</dbReference>
<dbReference type="InterPro" id="IPR005471">
    <property type="entry name" value="Tscrpt_reg_IclR_N"/>
</dbReference>
<evidence type="ECO:0000259" key="6">
    <source>
        <dbReference type="PROSITE" id="PS51078"/>
    </source>
</evidence>
<dbReference type="SMART" id="SM00346">
    <property type="entry name" value="HTH_ICLR"/>
    <property type="match status" value="1"/>
</dbReference>
<dbReference type="GO" id="GO:0003700">
    <property type="term" value="F:DNA-binding transcription factor activity"/>
    <property type="evidence" value="ECO:0007669"/>
    <property type="project" value="TreeGrafter"/>
</dbReference>
<evidence type="ECO:0000256" key="1">
    <source>
        <dbReference type="ARBA" id="ARBA00023015"/>
    </source>
</evidence>
<feature type="domain" description="HTH iclR-type" evidence="5">
    <location>
        <begin position="15"/>
        <end position="76"/>
    </location>
</feature>
<dbReference type="Pfam" id="PF01614">
    <property type="entry name" value="IclR_C"/>
    <property type="match status" value="1"/>
</dbReference>
<accession>A0A0E4BT13</accession>
<dbReference type="EMBL" id="AP014685">
    <property type="protein sequence ID" value="BAR59269.1"/>
    <property type="molecule type" value="Genomic_DNA"/>
</dbReference>
<dbReference type="PROSITE" id="PS51078">
    <property type="entry name" value="ICLR_ED"/>
    <property type="match status" value="1"/>
</dbReference>
<evidence type="ECO:0000256" key="4">
    <source>
        <dbReference type="SAM" id="MobiDB-lite"/>
    </source>
</evidence>
<dbReference type="SUPFAM" id="SSF46785">
    <property type="entry name" value="Winged helix' DNA-binding domain"/>
    <property type="match status" value="1"/>
</dbReference>
<evidence type="ECO:0000256" key="3">
    <source>
        <dbReference type="ARBA" id="ARBA00023163"/>
    </source>
</evidence>
<feature type="compositionally biased region" description="Basic residues" evidence="4">
    <location>
        <begin position="240"/>
        <end position="250"/>
    </location>
</feature>
<gene>
    <name evidence="7" type="ORF">NK6_6115</name>
</gene>
<dbReference type="Proteomes" id="UP000063308">
    <property type="component" value="Chromosome"/>
</dbReference>
<dbReference type="InterPro" id="IPR014757">
    <property type="entry name" value="Tscrpt_reg_IclR_C"/>
</dbReference>
<dbReference type="PANTHER" id="PTHR30136">
    <property type="entry name" value="HELIX-TURN-HELIX TRANSCRIPTIONAL REGULATOR, ICLR FAMILY"/>
    <property type="match status" value="1"/>
</dbReference>
<dbReference type="RefSeq" id="WP_039183923.1">
    <property type="nucleotide sequence ID" value="NZ_AXAX01000012.1"/>
</dbReference>